<reference evidence="2" key="1">
    <citation type="submission" date="2025-08" db="UniProtKB">
        <authorList>
            <consortium name="RefSeq"/>
        </authorList>
    </citation>
    <scope>IDENTIFICATION</scope>
    <source>
        <tissue evidence="2">Whole organism</tissue>
    </source>
</reference>
<name>A0A9C6UB12_FRAOC</name>
<dbReference type="AlphaFoldDB" id="A0A9C6UB12"/>
<dbReference type="KEGG" id="foc:127749376"/>
<dbReference type="Proteomes" id="UP000504606">
    <property type="component" value="Unplaced"/>
</dbReference>
<sequence>MASSLALLTLSGRPQVAVQVLCGGTACRTETFLDADKPVVRFVAPGPGPLVVRLHNGGVENGVVLTLQRAQVCPARPDDMPQPSVVASDILLTHGTRQVRGRGEDMSCL</sequence>
<proteinExistence type="predicted"/>
<dbReference type="GeneID" id="127749376"/>
<organism evidence="1 2">
    <name type="scientific">Frankliniella occidentalis</name>
    <name type="common">Western flower thrips</name>
    <name type="synonym">Euthrips occidentalis</name>
    <dbReference type="NCBI Taxonomy" id="133901"/>
    <lineage>
        <taxon>Eukaryota</taxon>
        <taxon>Metazoa</taxon>
        <taxon>Ecdysozoa</taxon>
        <taxon>Arthropoda</taxon>
        <taxon>Hexapoda</taxon>
        <taxon>Insecta</taxon>
        <taxon>Pterygota</taxon>
        <taxon>Neoptera</taxon>
        <taxon>Paraneoptera</taxon>
        <taxon>Thysanoptera</taxon>
        <taxon>Terebrantia</taxon>
        <taxon>Thripoidea</taxon>
        <taxon>Thripidae</taxon>
        <taxon>Frankliniella</taxon>
    </lineage>
</organism>
<dbReference type="RefSeq" id="XP_052123359.1">
    <property type="nucleotide sequence ID" value="XM_052267399.1"/>
</dbReference>
<accession>A0A9C6UB12</accession>
<protein>
    <submittedName>
        <fullName evidence="2">Uncharacterized protein LOC127749376</fullName>
    </submittedName>
</protein>
<evidence type="ECO:0000313" key="2">
    <source>
        <dbReference type="RefSeq" id="XP_052123359.1"/>
    </source>
</evidence>
<evidence type="ECO:0000313" key="1">
    <source>
        <dbReference type="Proteomes" id="UP000504606"/>
    </source>
</evidence>
<keyword evidence="1" id="KW-1185">Reference proteome</keyword>
<gene>
    <name evidence="2" type="primary">LOC127749376</name>
</gene>